<protein>
    <submittedName>
        <fullName evidence="1">Uncharacterized protein</fullName>
    </submittedName>
</protein>
<organism evidence="1 2">
    <name type="scientific">Thermococcus aciditolerans</name>
    <dbReference type="NCBI Taxonomy" id="2598455"/>
    <lineage>
        <taxon>Archaea</taxon>
        <taxon>Methanobacteriati</taxon>
        <taxon>Methanobacteriota</taxon>
        <taxon>Thermococci</taxon>
        <taxon>Thermococcales</taxon>
        <taxon>Thermococcaceae</taxon>
        <taxon>Thermococcus</taxon>
    </lineage>
</organism>
<dbReference type="GeneID" id="41609407"/>
<evidence type="ECO:0000313" key="1">
    <source>
        <dbReference type="EMBL" id="QEK14733.1"/>
    </source>
</evidence>
<accession>A0A5C0SK09</accession>
<gene>
    <name evidence="1" type="ORF">FPV09_06090</name>
</gene>
<dbReference type="KEGG" id="them:FPV09_06090"/>
<name>A0A5C0SK09_9EURY</name>
<proteinExistence type="predicted"/>
<dbReference type="AlphaFoldDB" id="A0A5C0SK09"/>
<sequence length="63" mass="7280">MRVVSIYDLRKLPLEEALAKLREAEWVLDEGAMLIPSREFSRILQVSGSVHKKLTHKHKVVRA</sequence>
<dbReference type="RefSeq" id="WP_148882742.1">
    <property type="nucleotide sequence ID" value="NZ_CP041932.1"/>
</dbReference>
<evidence type="ECO:0000313" key="2">
    <source>
        <dbReference type="Proteomes" id="UP000322631"/>
    </source>
</evidence>
<dbReference type="EMBL" id="CP041932">
    <property type="protein sequence ID" value="QEK14733.1"/>
    <property type="molecule type" value="Genomic_DNA"/>
</dbReference>
<keyword evidence="2" id="KW-1185">Reference proteome</keyword>
<reference evidence="1 2" key="1">
    <citation type="submission" date="2019-07" db="EMBL/GenBank/DDBJ databases">
        <title>Complete genome of Thermococcus acidophilus.</title>
        <authorList>
            <person name="Li X."/>
        </authorList>
    </citation>
    <scope>NUCLEOTIDE SEQUENCE [LARGE SCALE GENOMIC DNA]</scope>
    <source>
        <strain evidence="1 2">SY113</strain>
    </source>
</reference>
<dbReference type="Proteomes" id="UP000322631">
    <property type="component" value="Chromosome"/>
</dbReference>